<evidence type="ECO:0000256" key="8">
    <source>
        <dbReference type="ARBA" id="ARBA00023098"/>
    </source>
</evidence>
<protein>
    <recommendedName>
        <fullName evidence="4">Phospholipase D</fullName>
    </recommendedName>
    <alternativeName>
        <fullName evidence="9">Choline phosphatase</fullName>
    </alternativeName>
</protein>
<evidence type="ECO:0000256" key="5">
    <source>
        <dbReference type="ARBA" id="ARBA00022525"/>
    </source>
</evidence>
<dbReference type="Gene3D" id="3.30.870.10">
    <property type="entry name" value="Endonuclease Chain A"/>
    <property type="match status" value="2"/>
</dbReference>
<reference evidence="11 12" key="1">
    <citation type="journal article" date="2007" name="J. Bacteriol.">
        <title>The complete genome sequence of Roseobacter denitrificans reveals a mixotrophic rather than photosynthetic metabolism.</title>
        <authorList>
            <person name="Swingley W.D."/>
            <person name="Sadekar S."/>
            <person name="Mastrian S.D."/>
            <person name="Matthies H.J."/>
            <person name="Hao J."/>
            <person name="Ramos H."/>
            <person name="Acharya C.R."/>
            <person name="Conrad A.L."/>
            <person name="Taylor H.L."/>
            <person name="Dejesa L.C."/>
            <person name="Shah M.K."/>
            <person name="O'huallachain M.E."/>
            <person name="Lince M.T."/>
            <person name="Blankenship R.E."/>
            <person name="Beatty J.T."/>
            <person name="Touchman J.W."/>
        </authorList>
    </citation>
    <scope>NUCLEOTIDE SEQUENCE [LARGE SCALE GENOMIC DNA]</scope>
    <source>
        <strain evidence="12">ATCC 33942 / OCh 114</strain>
    </source>
</reference>
<dbReference type="PROSITE" id="PS50035">
    <property type="entry name" value="PLD"/>
    <property type="match status" value="2"/>
</dbReference>
<keyword evidence="5" id="KW-0964">Secreted</keyword>
<dbReference type="STRING" id="375451.RD1_2477"/>
<dbReference type="SMART" id="SM00155">
    <property type="entry name" value="PLDc"/>
    <property type="match status" value="2"/>
</dbReference>
<dbReference type="OrthoDB" id="8828485at2"/>
<dbReference type="GO" id="GO:0004630">
    <property type="term" value="F:phospholipase D activity"/>
    <property type="evidence" value="ECO:0007669"/>
    <property type="project" value="UniProtKB-EC"/>
</dbReference>
<feature type="domain" description="PLD phosphodiesterase" evidence="10">
    <location>
        <begin position="183"/>
        <end position="210"/>
    </location>
</feature>
<evidence type="ECO:0000256" key="4">
    <source>
        <dbReference type="ARBA" id="ARBA00018392"/>
    </source>
</evidence>
<name>Q166Q1_ROSDO</name>
<dbReference type="Proteomes" id="UP000007029">
    <property type="component" value="Chromosome"/>
</dbReference>
<evidence type="ECO:0000256" key="1">
    <source>
        <dbReference type="ARBA" id="ARBA00000798"/>
    </source>
</evidence>
<keyword evidence="8" id="KW-0443">Lipid metabolism</keyword>
<dbReference type="GO" id="GO:0005576">
    <property type="term" value="C:extracellular region"/>
    <property type="evidence" value="ECO:0007669"/>
    <property type="project" value="UniProtKB-SubCell"/>
</dbReference>
<dbReference type="SUPFAM" id="SSF56024">
    <property type="entry name" value="Phospholipase D/nuclease"/>
    <property type="match status" value="2"/>
</dbReference>
<dbReference type="InterPro" id="IPR001736">
    <property type="entry name" value="PLipase_D/transphosphatidylase"/>
</dbReference>
<keyword evidence="6" id="KW-0677">Repeat</keyword>
<keyword evidence="7 11" id="KW-0378">Hydrolase</keyword>
<dbReference type="PANTHER" id="PTHR18896:SF76">
    <property type="entry name" value="PHOSPHOLIPASE"/>
    <property type="match status" value="1"/>
</dbReference>
<dbReference type="KEGG" id="rde:RD1_2477"/>
<comment type="subcellular location">
    <subcellularLocation>
        <location evidence="3">Secreted</location>
    </subcellularLocation>
</comment>
<evidence type="ECO:0000259" key="10">
    <source>
        <dbReference type="PROSITE" id="PS50035"/>
    </source>
</evidence>
<accession>Q166Q1</accession>
<dbReference type="InterPro" id="IPR025202">
    <property type="entry name" value="PLD-like_dom"/>
</dbReference>
<evidence type="ECO:0000256" key="6">
    <source>
        <dbReference type="ARBA" id="ARBA00022737"/>
    </source>
</evidence>
<evidence type="ECO:0000256" key="2">
    <source>
        <dbReference type="ARBA" id="ARBA00003145"/>
    </source>
</evidence>
<organism evidence="11 12">
    <name type="scientific">Roseobacter denitrificans (strain ATCC 33942 / OCh 114)</name>
    <name type="common">Erythrobacter sp. (strain OCh 114)</name>
    <name type="synonym">Roseobacter denitrificans</name>
    <dbReference type="NCBI Taxonomy" id="375451"/>
    <lineage>
        <taxon>Bacteria</taxon>
        <taxon>Pseudomonadati</taxon>
        <taxon>Pseudomonadota</taxon>
        <taxon>Alphaproteobacteria</taxon>
        <taxon>Rhodobacterales</taxon>
        <taxon>Roseobacteraceae</taxon>
        <taxon>Roseobacter</taxon>
    </lineage>
</organism>
<dbReference type="RefSeq" id="WP_011568659.1">
    <property type="nucleotide sequence ID" value="NC_008209.1"/>
</dbReference>
<evidence type="ECO:0000256" key="3">
    <source>
        <dbReference type="ARBA" id="ARBA00004613"/>
    </source>
</evidence>
<proteinExistence type="predicted"/>
<dbReference type="Pfam" id="PF00614">
    <property type="entry name" value="PLDc"/>
    <property type="match status" value="1"/>
</dbReference>
<comment type="catalytic activity">
    <reaction evidence="1">
        <text>a 1,2-diacyl-sn-glycero-3-phosphocholine + H2O = a 1,2-diacyl-sn-glycero-3-phosphate + choline + H(+)</text>
        <dbReference type="Rhea" id="RHEA:14445"/>
        <dbReference type="ChEBI" id="CHEBI:15354"/>
        <dbReference type="ChEBI" id="CHEBI:15377"/>
        <dbReference type="ChEBI" id="CHEBI:15378"/>
        <dbReference type="ChEBI" id="CHEBI:57643"/>
        <dbReference type="ChEBI" id="CHEBI:58608"/>
        <dbReference type="EC" id="3.1.4.4"/>
    </reaction>
</comment>
<feature type="domain" description="PLD phosphodiesterase" evidence="10">
    <location>
        <begin position="396"/>
        <end position="423"/>
    </location>
</feature>
<dbReference type="EMBL" id="CP000362">
    <property type="protein sequence ID" value="ABG32042.1"/>
    <property type="molecule type" value="Genomic_DNA"/>
</dbReference>
<dbReference type="eggNOG" id="COG1502">
    <property type="taxonomic scope" value="Bacteria"/>
</dbReference>
<dbReference type="CDD" id="cd09105">
    <property type="entry name" value="PLDc_vPLD1_2_like_2"/>
    <property type="match status" value="1"/>
</dbReference>
<dbReference type="InterPro" id="IPR015679">
    <property type="entry name" value="PLipase_D_fam"/>
</dbReference>
<dbReference type="HOGENOM" id="CLU_550811_0_0_5"/>
<gene>
    <name evidence="11" type="primary">pld</name>
    <name evidence="11" type="ordered locus">RD1_2477</name>
</gene>
<comment type="function">
    <text evidence="2">Could be a virulence factor.</text>
</comment>
<evidence type="ECO:0000313" key="11">
    <source>
        <dbReference type="EMBL" id="ABG32042.1"/>
    </source>
</evidence>
<keyword evidence="12" id="KW-1185">Reference proteome</keyword>
<evidence type="ECO:0000256" key="7">
    <source>
        <dbReference type="ARBA" id="ARBA00022801"/>
    </source>
</evidence>
<dbReference type="GO" id="GO:0009395">
    <property type="term" value="P:phospholipid catabolic process"/>
    <property type="evidence" value="ECO:0007669"/>
    <property type="project" value="TreeGrafter"/>
</dbReference>
<evidence type="ECO:0000256" key="9">
    <source>
        <dbReference type="ARBA" id="ARBA00029594"/>
    </source>
</evidence>
<evidence type="ECO:0000313" key="12">
    <source>
        <dbReference type="Proteomes" id="UP000007029"/>
    </source>
</evidence>
<dbReference type="PANTHER" id="PTHR18896">
    <property type="entry name" value="PHOSPHOLIPASE D"/>
    <property type="match status" value="1"/>
</dbReference>
<sequence>MARLNNLQILITAQEGYRALEAAVLSAETRIDMGFRVFDPRMALVSDEAARVGTQWVDLLLAKLDDGVDITIRISDFDPVVRPELHRTSYKTLSIMTGIAEMVSGSGRLQVFVEPHPARVGWGPRIALWPKVQSQIGQTCDWLNGLSAHARTEMLRCMPRFRGFTYTKAGRIYPKRRDFPPMLPVTHHQKLAVIDDRTLYIGGLDLDERRFDTTQHDRPAEETWHDVHVLLEDSALARSARDHLDRFCAECAGERPVAPPKGLLRTLSVRREKNQGSLSPVVSDTGIMDRTLELIGQAEDLIYLENQFLRDPVITNSLCERARARPRLGLLVLLPAAPLEVAFDGKTGLDHQYGEYLQAKCLGQLKEAFGDRMYCVTPARPKEAAGSGRPVIHGAPMIFVHSKVSIFDDRAGLVTSANLNGRSMRWDTELGLEIDDPAQVSHLRNRVMSAWLAKDAGPHYRAPQLETVDLWRALAQQNAASVPTERRGFLLPYDVSRARDFGTRLPGIPVEMV</sequence>
<dbReference type="Pfam" id="PF13091">
    <property type="entry name" value="PLDc_2"/>
    <property type="match status" value="1"/>
</dbReference>
<dbReference type="AlphaFoldDB" id="Q166Q1"/>